<reference evidence="2 3" key="1">
    <citation type="journal article" date="2011" name="J. Gen. Appl. Microbiol.">
        <title>Draft genome sequencing of the enigmatic yeast Saitoella complicata.</title>
        <authorList>
            <person name="Nishida H."/>
            <person name="Hamamoto M."/>
            <person name="Sugiyama J."/>
        </authorList>
    </citation>
    <scope>NUCLEOTIDE SEQUENCE [LARGE SCALE GENOMIC DNA]</scope>
    <source>
        <strain evidence="2 3">NRRL Y-17804</strain>
    </source>
</reference>
<dbReference type="SMART" id="SM00729">
    <property type="entry name" value="Elp3"/>
    <property type="match status" value="1"/>
</dbReference>
<evidence type="ECO:0000313" key="2">
    <source>
        <dbReference type="EMBL" id="GAO47431.1"/>
    </source>
</evidence>
<dbReference type="Proteomes" id="UP000033140">
    <property type="component" value="Unassembled WGS sequence"/>
</dbReference>
<dbReference type="GO" id="GO:0005739">
    <property type="term" value="C:mitochondrion"/>
    <property type="evidence" value="ECO:0007669"/>
    <property type="project" value="TreeGrafter"/>
</dbReference>
<reference evidence="2 3" key="3">
    <citation type="journal article" date="2015" name="Genome Announc.">
        <title>Draft Genome Sequence of the Archiascomycetous Yeast Saitoella complicata.</title>
        <authorList>
            <person name="Yamauchi K."/>
            <person name="Kondo S."/>
            <person name="Hamamoto M."/>
            <person name="Takahashi Y."/>
            <person name="Ogura Y."/>
            <person name="Hayashi T."/>
            <person name="Nishida H."/>
        </authorList>
    </citation>
    <scope>NUCLEOTIDE SEQUENCE [LARGE SCALE GENOMIC DNA]</scope>
    <source>
        <strain evidence="2 3">NRRL Y-17804</strain>
    </source>
</reference>
<evidence type="ECO:0000259" key="1">
    <source>
        <dbReference type="PROSITE" id="PS51918"/>
    </source>
</evidence>
<dbReference type="InterPro" id="IPR034505">
    <property type="entry name" value="Coproporphyrinogen-III_oxidase"/>
</dbReference>
<dbReference type="OMA" id="CDNHLSL"/>
<organism evidence="2 3">
    <name type="scientific">Saitoella complicata (strain BCRC 22490 / CBS 7301 / JCM 7358 / NBRC 10748 / NRRL Y-17804)</name>
    <dbReference type="NCBI Taxonomy" id="698492"/>
    <lineage>
        <taxon>Eukaryota</taxon>
        <taxon>Fungi</taxon>
        <taxon>Dikarya</taxon>
        <taxon>Ascomycota</taxon>
        <taxon>Taphrinomycotina</taxon>
        <taxon>Taphrinomycotina incertae sedis</taxon>
        <taxon>Saitoella</taxon>
    </lineage>
</organism>
<keyword evidence="3" id="KW-1185">Reference proteome</keyword>
<dbReference type="InterPro" id="IPR058240">
    <property type="entry name" value="rSAM_sf"/>
</dbReference>
<dbReference type="PANTHER" id="PTHR13932">
    <property type="entry name" value="COPROPORPHYRINIGEN III OXIDASE"/>
    <property type="match status" value="1"/>
</dbReference>
<comment type="caution">
    <text evidence="2">The sequence shown here is derived from an EMBL/GenBank/DDBJ whole genome shotgun (WGS) entry which is preliminary data.</text>
</comment>
<dbReference type="PANTHER" id="PTHR13932:SF5">
    <property type="entry name" value="RADICAL S-ADENOSYL METHIONINE DOMAIN-CONTAINING PROTEIN 1, MITOCHONDRIAL"/>
    <property type="match status" value="1"/>
</dbReference>
<dbReference type="Gene3D" id="3.30.750.200">
    <property type="match status" value="1"/>
</dbReference>
<dbReference type="PROSITE" id="PS51918">
    <property type="entry name" value="RADICAL_SAM"/>
    <property type="match status" value="1"/>
</dbReference>
<dbReference type="CDD" id="cd01335">
    <property type="entry name" value="Radical_SAM"/>
    <property type="match status" value="1"/>
</dbReference>
<dbReference type="SUPFAM" id="SSF102114">
    <property type="entry name" value="Radical SAM enzymes"/>
    <property type="match status" value="1"/>
</dbReference>
<dbReference type="GO" id="GO:0051539">
    <property type="term" value="F:4 iron, 4 sulfur cluster binding"/>
    <property type="evidence" value="ECO:0007669"/>
    <property type="project" value="TreeGrafter"/>
</dbReference>
<dbReference type="AlphaFoldDB" id="A0A0E9NCL0"/>
<sequence>MHVLCFQQVSLGQGRQLEHSLAQGYLGRNIRSVYFGGGTPSLAPPTFVPSILETLEKNGCNILPDAEITLEANPTSLPDLKALTNHGITRLSIGVQSLASTETLRSMNREHTSEQAIRMLEGLVSSPHQLKHGFTFDLMFGMPNQTREDWAKELELATPFAQHGGHLSLYELTLEPSTPLKKAVRAGRVTVPDEDTKADMYEAAVDAMRDAGLEHYEISSFAKPGRWGAHNYSFWMGADLVGIGPGAHGRITDLKSRRKVSTRTIPSPRLWEAQVRDVGTGVIARDELTEEEYAVQLLAGGLRTKTGLSARIFRERMNNGLTLDQFLDLDEVNRFVDEGFLEYDKDDKAVKNMGYSKTYNFSEGSLRPTEKGMRVIDSILPMLTP</sequence>
<dbReference type="GO" id="GO:0003824">
    <property type="term" value="F:catalytic activity"/>
    <property type="evidence" value="ECO:0007669"/>
    <property type="project" value="InterPro"/>
</dbReference>
<reference evidence="2 3" key="2">
    <citation type="journal article" date="2014" name="J. Gen. Appl. Microbiol.">
        <title>The early diverging ascomycetous budding yeast Saitoella complicata has three histone deacetylases belonging to the Clr6, Hos2, and Rpd3 lineages.</title>
        <authorList>
            <person name="Nishida H."/>
            <person name="Matsumoto T."/>
            <person name="Kondo S."/>
            <person name="Hamamoto M."/>
            <person name="Yoshikawa H."/>
        </authorList>
    </citation>
    <scope>NUCLEOTIDE SEQUENCE [LARGE SCALE GENOMIC DNA]</scope>
    <source>
        <strain evidence="2 3">NRRL Y-17804</strain>
    </source>
</reference>
<gene>
    <name evidence="2" type="ORF">G7K_1639-t1</name>
</gene>
<proteinExistence type="predicted"/>
<protein>
    <recommendedName>
        <fullName evidence="1">Radical SAM core domain-containing protein</fullName>
    </recommendedName>
</protein>
<dbReference type="Pfam" id="PF04055">
    <property type="entry name" value="Radical_SAM"/>
    <property type="match status" value="1"/>
</dbReference>
<accession>A0A0E9NCL0</accession>
<dbReference type="EMBL" id="BACD03000009">
    <property type="protein sequence ID" value="GAO47431.1"/>
    <property type="molecule type" value="Genomic_DNA"/>
</dbReference>
<dbReference type="InterPro" id="IPR007197">
    <property type="entry name" value="rSAM"/>
</dbReference>
<evidence type="ECO:0000313" key="3">
    <source>
        <dbReference type="Proteomes" id="UP000033140"/>
    </source>
</evidence>
<dbReference type="STRING" id="698492.A0A0E9NCL0"/>
<feature type="domain" description="Radical SAM core" evidence="1">
    <location>
        <begin position="1"/>
        <end position="214"/>
    </location>
</feature>
<name>A0A0E9NCL0_SAICN</name>
<dbReference type="InterPro" id="IPR006638">
    <property type="entry name" value="Elp3/MiaA/NifB-like_rSAM"/>
</dbReference>
<dbReference type="GO" id="GO:0006779">
    <property type="term" value="P:porphyrin-containing compound biosynthetic process"/>
    <property type="evidence" value="ECO:0007669"/>
    <property type="project" value="TreeGrafter"/>
</dbReference>